<evidence type="ECO:0000256" key="3">
    <source>
        <dbReference type="ARBA" id="ARBA00022833"/>
    </source>
</evidence>
<dbReference type="Pfam" id="PF01155">
    <property type="entry name" value="HypA"/>
    <property type="match status" value="1"/>
</dbReference>
<keyword evidence="5" id="KW-1185">Reference proteome</keyword>
<accession>D9SUK9</accession>
<dbReference type="Gene3D" id="3.30.2320.50">
    <property type="match status" value="1"/>
</dbReference>
<dbReference type="GO" id="GO:0008270">
    <property type="term" value="F:zinc ion binding"/>
    <property type="evidence" value="ECO:0007669"/>
    <property type="project" value="TreeGrafter"/>
</dbReference>
<gene>
    <name evidence="4" type="ordered locus">Clocel_1158</name>
</gene>
<dbReference type="GO" id="GO:0051604">
    <property type="term" value="P:protein maturation"/>
    <property type="evidence" value="ECO:0007669"/>
    <property type="project" value="InterPro"/>
</dbReference>
<dbReference type="PANTHER" id="PTHR34535">
    <property type="entry name" value="HYDROGENASE MATURATION FACTOR HYPA"/>
    <property type="match status" value="1"/>
</dbReference>
<dbReference type="HOGENOM" id="CLU_2583476_0_0_9"/>
<name>D9SUK9_CLOC7</name>
<evidence type="ECO:0000313" key="4">
    <source>
        <dbReference type="EMBL" id="ADL50914.1"/>
    </source>
</evidence>
<evidence type="ECO:0000256" key="1">
    <source>
        <dbReference type="ARBA" id="ARBA00022596"/>
    </source>
</evidence>
<keyword evidence="3" id="KW-0862">Zinc</keyword>
<organism evidence="4 5">
    <name type="scientific">Clostridium cellulovorans (strain ATCC 35296 / DSM 3052 / OCM 3 / 743B)</name>
    <dbReference type="NCBI Taxonomy" id="573061"/>
    <lineage>
        <taxon>Bacteria</taxon>
        <taxon>Bacillati</taxon>
        <taxon>Bacillota</taxon>
        <taxon>Clostridia</taxon>
        <taxon>Eubacteriales</taxon>
        <taxon>Clostridiaceae</taxon>
        <taxon>Clostridium</taxon>
    </lineage>
</organism>
<sequence>MHEASIAAEILMIVFTNIKAYNLKRVTLVLIKVGTFNAIDKESLTFAFNALTKGTACEGATIDLVTIDGFELLVEKIEGE</sequence>
<proteinExistence type="predicted"/>
<keyword evidence="1" id="KW-0533">Nickel</keyword>
<dbReference type="RefSeq" id="WP_010076232.1">
    <property type="nucleotide sequence ID" value="NC_014393.1"/>
</dbReference>
<dbReference type="GO" id="GO:0016151">
    <property type="term" value="F:nickel cation binding"/>
    <property type="evidence" value="ECO:0007669"/>
    <property type="project" value="InterPro"/>
</dbReference>
<dbReference type="AlphaFoldDB" id="D9SUK9"/>
<evidence type="ECO:0000256" key="2">
    <source>
        <dbReference type="ARBA" id="ARBA00022723"/>
    </source>
</evidence>
<dbReference type="eggNOG" id="COG0375">
    <property type="taxonomic scope" value="Bacteria"/>
</dbReference>
<dbReference type="PANTHER" id="PTHR34535:SF3">
    <property type="entry name" value="HYDROGENASE MATURATION FACTOR HYPA"/>
    <property type="match status" value="1"/>
</dbReference>
<reference evidence="4 5" key="1">
    <citation type="submission" date="2010-08" db="EMBL/GenBank/DDBJ databases">
        <title>Complete sequence of Clostridium cellulovorans 743B.</title>
        <authorList>
            <consortium name="US DOE Joint Genome Institute"/>
            <person name="Lucas S."/>
            <person name="Copeland A."/>
            <person name="Lapidus A."/>
            <person name="Cheng J.-F."/>
            <person name="Bruce D."/>
            <person name="Goodwin L."/>
            <person name="Pitluck S."/>
            <person name="Chertkov O."/>
            <person name="Detter J.C."/>
            <person name="Han C."/>
            <person name="Tapia R."/>
            <person name="Land M."/>
            <person name="Hauser L."/>
            <person name="Chang Y.-J."/>
            <person name="Jeffries C."/>
            <person name="Kyrpides N."/>
            <person name="Ivanova N."/>
            <person name="Mikhailova N."/>
            <person name="Hemme C.L."/>
            <person name="Woyke T."/>
        </authorList>
    </citation>
    <scope>NUCLEOTIDE SEQUENCE [LARGE SCALE GENOMIC DNA]</scope>
    <source>
        <strain evidence="5">ATCC 35296 / DSM 3052 / OCM 3 / 743B</strain>
    </source>
</reference>
<dbReference type="STRING" id="573061.Clocel_1158"/>
<dbReference type="InterPro" id="IPR000688">
    <property type="entry name" value="HypA/HybF"/>
</dbReference>
<evidence type="ECO:0000313" key="5">
    <source>
        <dbReference type="Proteomes" id="UP000002730"/>
    </source>
</evidence>
<dbReference type="Proteomes" id="UP000002730">
    <property type="component" value="Chromosome"/>
</dbReference>
<protein>
    <submittedName>
        <fullName evidence="4">Hydrogenase expression/synthesis HypA</fullName>
    </submittedName>
</protein>
<dbReference type="KEGG" id="ccb:Clocel_1158"/>
<dbReference type="EMBL" id="CP002160">
    <property type="protein sequence ID" value="ADL50914.1"/>
    <property type="molecule type" value="Genomic_DNA"/>
</dbReference>
<dbReference type="OrthoDB" id="9800361at2"/>
<keyword evidence="2" id="KW-0479">Metal-binding</keyword>